<evidence type="ECO:0000259" key="2">
    <source>
        <dbReference type="Pfam" id="PF01970"/>
    </source>
</evidence>
<feature type="transmembrane region" description="Helical" evidence="1">
    <location>
        <begin position="468"/>
        <end position="485"/>
    </location>
</feature>
<accession>A0ABT7FER8</accession>
<feature type="transmembrane region" description="Helical" evidence="1">
    <location>
        <begin position="69"/>
        <end position="91"/>
    </location>
</feature>
<feature type="transmembrane region" description="Helical" evidence="1">
    <location>
        <begin position="112"/>
        <end position="133"/>
    </location>
</feature>
<feature type="domain" description="DUF112" evidence="2">
    <location>
        <begin position="19"/>
        <end position="437"/>
    </location>
</feature>
<evidence type="ECO:0000256" key="1">
    <source>
        <dbReference type="SAM" id="Phobius"/>
    </source>
</evidence>
<keyword evidence="4" id="KW-1185">Reference proteome</keyword>
<dbReference type="Pfam" id="PF01970">
    <property type="entry name" value="TctA"/>
    <property type="match status" value="1"/>
</dbReference>
<feature type="transmembrane region" description="Helical" evidence="1">
    <location>
        <begin position="383"/>
        <end position="403"/>
    </location>
</feature>
<dbReference type="RefSeq" id="WP_284485561.1">
    <property type="nucleotide sequence ID" value="NZ_JASNJE010000011.1"/>
</dbReference>
<feature type="transmembrane region" description="Helical" evidence="1">
    <location>
        <begin position="41"/>
        <end position="63"/>
    </location>
</feature>
<evidence type="ECO:0000313" key="4">
    <source>
        <dbReference type="Proteomes" id="UP001227126"/>
    </source>
</evidence>
<dbReference type="InterPro" id="IPR002823">
    <property type="entry name" value="DUF112_TM"/>
</dbReference>
<dbReference type="Proteomes" id="UP001227126">
    <property type="component" value="Unassembled WGS sequence"/>
</dbReference>
<keyword evidence="1" id="KW-0812">Transmembrane</keyword>
<feature type="transmembrane region" description="Helical" evidence="1">
    <location>
        <begin position="327"/>
        <end position="347"/>
    </location>
</feature>
<feature type="transmembrane region" description="Helical" evidence="1">
    <location>
        <begin position="168"/>
        <end position="186"/>
    </location>
</feature>
<dbReference type="EMBL" id="JASNJE010000011">
    <property type="protein sequence ID" value="MDK3073621.1"/>
    <property type="molecule type" value="Genomic_DNA"/>
</dbReference>
<evidence type="ECO:0000313" key="3">
    <source>
        <dbReference type="EMBL" id="MDK3073621.1"/>
    </source>
</evidence>
<protein>
    <submittedName>
        <fullName evidence="3">Tripartite tricarboxylate transporter permease</fullName>
    </submittedName>
</protein>
<sequence>MLDLIAQGLALVMTPLSIGAAVLGLAAGIVVGALPGLTATMAVAVLSPFTFFLDATIGIPFLLGIYKGAIYGGSIPAIVINTPGTAAAAATALDGHELARKGQGRRALEMSLYASVIADMLATMVLIFVAAPLATVALKFSSPEFTMLFLFSLTMVSAVSGDSLTKGLISTALGIGLAIIGLEPMTGQMRYTFGMPDLMGGISLIPLLIGMFALSEILLQAERGAPAIDAVGQQRNERGASWLDVKGSMRTILRSSGVGVVLGALPGLGAEISCWISYGLARRGSKKPEEFGKGSIEGVAAAEAGNNAVCPAALIPMLVFGIPGDTITAVLLGAFMAQGLLPGPLLFTKSGDIVYGLFVLLILTNILLLIFGYFAIRHLRKITLVPSGILYPLVTVMCFAGAYAVNSSIFDLVIMVCGGFAGYLMRKTDVPIPPLVIAVLLAPGLESALRQSLVFSDNSLSIFVSRPISGAIVLLLVTVLSWMAFQTLRKRARARTAEE</sequence>
<feature type="transmembrane region" description="Helical" evidence="1">
    <location>
        <begin position="145"/>
        <end position="161"/>
    </location>
</feature>
<organism evidence="3 4">
    <name type="scientific">Sedimentitalea xiamensis</name>
    <dbReference type="NCBI Taxonomy" id="3050037"/>
    <lineage>
        <taxon>Bacteria</taxon>
        <taxon>Pseudomonadati</taxon>
        <taxon>Pseudomonadota</taxon>
        <taxon>Alphaproteobacteria</taxon>
        <taxon>Rhodobacterales</taxon>
        <taxon>Paracoccaceae</taxon>
        <taxon>Sedimentitalea</taxon>
    </lineage>
</organism>
<dbReference type="PANTHER" id="PTHR35342:SF5">
    <property type="entry name" value="TRICARBOXYLIC TRANSPORT PROTEIN"/>
    <property type="match status" value="1"/>
</dbReference>
<keyword evidence="1" id="KW-1133">Transmembrane helix</keyword>
<reference evidence="3 4" key="1">
    <citation type="submission" date="2023-05" db="EMBL/GenBank/DDBJ databases">
        <title>Sedimentitalea sp. nov. JM2-8.</title>
        <authorList>
            <person name="Huang J."/>
        </authorList>
    </citation>
    <scope>NUCLEOTIDE SEQUENCE [LARGE SCALE GENOMIC DNA]</scope>
    <source>
        <strain evidence="3 4">JM2-8</strain>
    </source>
</reference>
<dbReference type="PANTHER" id="PTHR35342">
    <property type="entry name" value="TRICARBOXYLIC TRANSPORT PROTEIN"/>
    <property type="match status" value="1"/>
</dbReference>
<feature type="transmembrane region" description="Helical" evidence="1">
    <location>
        <begin position="198"/>
        <end position="219"/>
    </location>
</feature>
<comment type="caution">
    <text evidence="3">The sequence shown here is derived from an EMBL/GenBank/DDBJ whole genome shotgun (WGS) entry which is preliminary data.</text>
</comment>
<feature type="transmembrane region" description="Helical" evidence="1">
    <location>
        <begin position="353"/>
        <end position="376"/>
    </location>
</feature>
<keyword evidence="1" id="KW-0472">Membrane</keyword>
<name>A0ABT7FER8_9RHOB</name>
<gene>
    <name evidence="3" type="ORF">QO034_10905</name>
</gene>
<feature type="transmembrane region" description="Helical" evidence="1">
    <location>
        <begin position="12"/>
        <end position="34"/>
    </location>
</feature>
<proteinExistence type="predicted"/>